<reference evidence="1" key="1">
    <citation type="submission" date="2016-10" db="EMBL/GenBank/DDBJ databases">
        <title>Sequence of Gallionella enrichment culture.</title>
        <authorList>
            <person name="Poehlein A."/>
            <person name="Muehling M."/>
            <person name="Daniel R."/>
        </authorList>
    </citation>
    <scope>NUCLEOTIDE SEQUENCE</scope>
</reference>
<evidence type="ECO:0000313" key="1">
    <source>
        <dbReference type="EMBL" id="OIQ90791.1"/>
    </source>
</evidence>
<sequence length="54" mass="5782">MGQPHNSRQPAAYPLAAQLVGRSELAASSEPLFGVPMADRDWRTPCKAMKIAGT</sequence>
<accession>A0A1J5RFL3</accession>
<organism evidence="1">
    <name type="scientific">mine drainage metagenome</name>
    <dbReference type="NCBI Taxonomy" id="410659"/>
    <lineage>
        <taxon>unclassified sequences</taxon>
        <taxon>metagenomes</taxon>
        <taxon>ecological metagenomes</taxon>
    </lineage>
</organism>
<name>A0A1J5RFL3_9ZZZZ</name>
<gene>
    <name evidence="1" type="ORF">GALL_273320</name>
</gene>
<dbReference type="AlphaFoldDB" id="A0A1J5RFL3"/>
<comment type="caution">
    <text evidence="1">The sequence shown here is derived from an EMBL/GenBank/DDBJ whole genome shotgun (WGS) entry which is preliminary data.</text>
</comment>
<proteinExistence type="predicted"/>
<protein>
    <submittedName>
        <fullName evidence="1">Uncharacterized protein</fullName>
    </submittedName>
</protein>
<dbReference type="EMBL" id="MLJW01000280">
    <property type="protein sequence ID" value="OIQ90791.1"/>
    <property type="molecule type" value="Genomic_DNA"/>
</dbReference>